<sequence length="149" mass="14588">MNVDRDQEAAGREEPTPVGVSVAAGAVLVVAATLLAAAVFPAPDLAGRALLVAVAVGAYAAGVADLRTVGAVAALAVATFVGFLAHRFGELTGGGDAWSYTPVIVLAVVLGAGYRRLRSVASATAGDVPPDAAAVVAPPDDVPGGFRAA</sequence>
<organism evidence="2 3">
    <name type="scientific">Micromonospora inositola</name>
    <dbReference type="NCBI Taxonomy" id="47865"/>
    <lineage>
        <taxon>Bacteria</taxon>
        <taxon>Bacillati</taxon>
        <taxon>Actinomycetota</taxon>
        <taxon>Actinomycetes</taxon>
        <taxon>Micromonosporales</taxon>
        <taxon>Micromonosporaceae</taxon>
        <taxon>Micromonospora</taxon>
    </lineage>
</organism>
<dbReference type="EMBL" id="LT607754">
    <property type="protein sequence ID" value="SCG44809.1"/>
    <property type="molecule type" value="Genomic_DNA"/>
</dbReference>
<protein>
    <submittedName>
        <fullName evidence="2">Uncharacterized protein</fullName>
    </submittedName>
</protein>
<name>A0A1C5HFI0_9ACTN</name>
<gene>
    <name evidence="2" type="ORF">GA0070613_1269</name>
</gene>
<keyword evidence="1" id="KW-0812">Transmembrane</keyword>
<feature type="transmembrane region" description="Helical" evidence="1">
    <location>
        <begin position="20"/>
        <end position="39"/>
    </location>
</feature>
<proteinExistence type="predicted"/>
<accession>A0A1C5HFI0</accession>
<evidence type="ECO:0000313" key="2">
    <source>
        <dbReference type="EMBL" id="SCG44809.1"/>
    </source>
</evidence>
<feature type="transmembrane region" description="Helical" evidence="1">
    <location>
        <begin position="97"/>
        <end position="114"/>
    </location>
</feature>
<keyword evidence="1" id="KW-1133">Transmembrane helix</keyword>
<dbReference type="AlphaFoldDB" id="A0A1C5HFI0"/>
<dbReference type="Proteomes" id="UP000198221">
    <property type="component" value="Chromosome I"/>
</dbReference>
<dbReference type="OrthoDB" id="3405207at2"/>
<dbReference type="RefSeq" id="WP_157746283.1">
    <property type="nucleotide sequence ID" value="NZ_LT607754.1"/>
</dbReference>
<evidence type="ECO:0000313" key="3">
    <source>
        <dbReference type="Proteomes" id="UP000198221"/>
    </source>
</evidence>
<reference evidence="3" key="1">
    <citation type="submission" date="2016-06" db="EMBL/GenBank/DDBJ databases">
        <authorList>
            <person name="Varghese N."/>
            <person name="Submissions Spin"/>
        </authorList>
    </citation>
    <scope>NUCLEOTIDE SEQUENCE [LARGE SCALE GENOMIC DNA]</scope>
    <source>
        <strain evidence="3">DSM 43819</strain>
    </source>
</reference>
<keyword evidence="3" id="KW-1185">Reference proteome</keyword>
<keyword evidence="1" id="KW-0472">Membrane</keyword>
<evidence type="ECO:0000256" key="1">
    <source>
        <dbReference type="SAM" id="Phobius"/>
    </source>
</evidence>
<feature type="transmembrane region" description="Helical" evidence="1">
    <location>
        <begin position="69"/>
        <end position="85"/>
    </location>
</feature>
<feature type="transmembrane region" description="Helical" evidence="1">
    <location>
        <begin position="45"/>
        <end position="62"/>
    </location>
</feature>